<accession>A0A345NN68</accession>
<dbReference type="PANTHER" id="PTHR11328:SF24">
    <property type="entry name" value="MAJOR FACILITATOR SUPERFAMILY (MFS) PROFILE DOMAIN-CONTAINING PROTEIN"/>
    <property type="match status" value="1"/>
</dbReference>
<keyword evidence="1" id="KW-0812">Transmembrane</keyword>
<feature type="transmembrane region" description="Helical" evidence="1">
    <location>
        <begin position="333"/>
        <end position="351"/>
    </location>
</feature>
<evidence type="ECO:0000313" key="2">
    <source>
        <dbReference type="EMBL" id="AXH96476.1"/>
    </source>
</evidence>
<feature type="transmembrane region" description="Helical" evidence="1">
    <location>
        <begin position="270"/>
        <end position="293"/>
    </location>
</feature>
<evidence type="ECO:0000313" key="3">
    <source>
        <dbReference type="Proteomes" id="UP000253790"/>
    </source>
</evidence>
<dbReference type="GO" id="GO:0008643">
    <property type="term" value="P:carbohydrate transport"/>
    <property type="evidence" value="ECO:0007669"/>
    <property type="project" value="InterPro"/>
</dbReference>
<feature type="transmembrane region" description="Helical" evidence="1">
    <location>
        <begin position="16"/>
        <end position="40"/>
    </location>
</feature>
<sequence length="472" mass="48327">MTDVGLRRERVPRRAVAGYAAGSVGTGGFGTLPGLVLAYYLTDTLAVPALLASVAVALPKVWDVAIDPVVGSWSDHELRRRSTRTRLMTLGALTLPVGFVATFAAPTTLGPWASAAWVVVAFLLATTSFSLFQVPYIALPADLTDGYRERTRLLGWRIAALALTILVVGAGGPAVRDAAGGGPRGYLLMGIVVAALLLVGMLGTVLGTRGLTAPTDVAGTDLAGTDVAGADVAGADLPPADDAGSEAVPTLATGYRAGLHALREHTAYRVLLGVFVLQAVATGMMLAAAQYVATYTLGSQAALTFLFAALVGPALLVMPLWTWYAARRGKARSLTVASVLFIGAALALVAMPVAPDWWAYACVAVAGLAYAGMQLFPLAMLPDVISRAGREQGGAMSGLWTAGETAGLASGPVLVLLMLALGGFVSSAAGVPAEQPPAALSAVVLAFSVAPAVLVAVSLVLLRRYEEPEVAL</sequence>
<feature type="transmembrane region" description="Helical" evidence="1">
    <location>
        <begin position="438"/>
        <end position="462"/>
    </location>
</feature>
<dbReference type="InterPro" id="IPR036259">
    <property type="entry name" value="MFS_trans_sf"/>
</dbReference>
<feature type="transmembrane region" description="Helical" evidence="1">
    <location>
        <begin position="87"/>
        <end position="106"/>
    </location>
</feature>
<evidence type="ECO:0000256" key="1">
    <source>
        <dbReference type="SAM" id="Phobius"/>
    </source>
</evidence>
<feature type="transmembrane region" description="Helical" evidence="1">
    <location>
        <begin position="153"/>
        <end position="174"/>
    </location>
</feature>
<reference evidence="2 3" key="1">
    <citation type="submission" date="2018-07" db="EMBL/GenBank/DDBJ databases">
        <title>Complete genome sequencing of Ornithinimicrobium sp. AMA3305.</title>
        <authorList>
            <person name="Bae J.-W."/>
        </authorList>
    </citation>
    <scope>NUCLEOTIDE SEQUENCE [LARGE SCALE GENOMIC DNA]</scope>
    <source>
        <strain evidence="2 3">AMA3305</strain>
    </source>
</reference>
<organism evidence="2 3">
    <name type="scientific">Ornithinimicrobium avium</name>
    <dbReference type="NCBI Taxonomy" id="2283195"/>
    <lineage>
        <taxon>Bacteria</taxon>
        <taxon>Bacillati</taxon>
        <taxon>Actinomycetota</taxon>
        <taxon>Actinomycetes</taxon>
        <taxon>Micrococcales</taxon>
        <taxon>Ornithinimicrobiaceae</taxon>
        <taxon>Ornithinimicrobium</taxon>
    </lineage>
</organism>
<dbReference type="SUPFAM" id="SSF103473">
    <property type="entry name" value="MFS general substrate transporter"/>
    <property type="match status" value="1"/>
</dbReference>
<feature type="transmembrane region" description="Helical" evidence="1">
    <location>
        <begin position="357"/>
        <end position="381"/>
    </location>
</feature>
<dbReference type="InterPro" id="IPR039672">
    <property type="entry name" value="MFS_2"/>
</dbReference>
<name>A0A345NN68_9MICO</name>
<dbReference type="OrthoDB" id="3717977at2"/>
<feature type="transmembrane region" description="Helical" evidence="1">
    <location>
        <begin position="402"/>
        <end position="426"/>
    </location>
</feature>
<dbReference type="PANTHER" id="PTHR11328">
    <property type="entry name" value="MAJOR FACILITATOR SUPERFAMILY DOMAIN-CONTAINING PROTEIN"/>
    <property type="match status" value="1"/>
</dbReference>
<feature type="transmembrane region" description="Helical" evidence="1">
    <location>
        <begin position="112"/>
        <end position="132"/>
    </location>
</feature>
<keyword evidence="1" id="KW-1133">Transmembrane helix</keyword>
<proteinExistence type="predicted"/>
<feature type="transmembrane region" description="Helical" evidence="1">
    <location>
        <begin position="186"/>
        <end position="206"/>
    </location>
</feature>
<dbReference type="RefSeq" id="WP_114928241.1">
    <property type="nucleotide sequence ID" value="NZ_CP031229.1"/>
</dbReference>
<dbReference type="Proteomes" id="UP000253790">
    <property type="component" value="Chromosome"/>
</dbReference>
<dbReference type="Gene3D" id="1.20.1250.20">
    <property type="entry name" value="MFS general substrate transporter like domains"/>
    <property type="match status" value="2"/>
</dbReference>
<dbReference type="AlphaFoldDB" id="A0A345NN68"/>
<dbReference type="GO" id="GO:0005886">
    <property type="term" value="C:plasma membrane"/>
    <property type="evidence" value="ECO:0007669"/>
    <property type="project" value="TreeGrafter"/>
</dbReference>
<keyword evidence="3" id="KW-1185">Reference proteome</keyword>
<keyword evidence="1" id="KW-0472">Membrane</keyword>
<dbReference type="Pfam" id="PF13347">
    <property type="entry name" value="MFS_2"/>
    <property type="match status" value="2"/>
</dbReference>
<dbReference type="GO" id="GO:0015293">
    <property type="term" value="F:symporter activity"/>
    <property type="evidence" value="ECO:0007669"/>
    <property type="project" value="InterPro"/>
</dbReference>
<protein>
    <submittedName>
        <fullName evidence="2">MFS transporter</fullName>
    </submittedName>
</protein>
<gene>
    <name evidence="2" type="ORF">DV701_10385</name>
</gene>
<feature type="transmembrane region" description="Helical" evidence="1">
    <location>
        <begin position="46"/>
        <end position="66"/>
    </location>
</feature>
<feature type="transmembrane region" description="Helical" evidence="1">
    <location>
        <begin position="305"/>
        <end position="326"/>
    </location>
</feature>
<dbReference type="EMBL" id="CP031229">
    <property type="protein sequence ID" value="AXH96476.1"/>
    <property type="molecule type" value="Genomic_DNA"/>
</dbReference>
<dbReference type="KEGG" id="orn:DV701_10385"/>